<sequence length="194" mass="21779">MDHYLYMTSNDVRRHLSSSRSVEHETDRLDRLHSGRLTGRAKFYGLAVRLNLTGSYEFWGHTGVPPGDSIIVTTAGPQTLSHRGLKAVHERLAPLAKAYGAASSFERPSIRSEVAEELLHWSGDPERDWVDDISHLLAIRGADDDLLRLIPDRLTEAEVIRFVYSRCAQSIGYANREAVAAEALDRYIESDGEF</sequence>
<dbReference type="AlphaFoldDB" id="A0A2H1J7S7"/>
<name>A0A2H1J7S7_BREAU</name>
<dbReference type="EMBL" id="FXZI01000003">
    <property type="protein sequence ID" value="SMX83378.1"/>
    <property type="molecule type" value="Genomic_DNA"/>
</dbReference>
<evidence type="ECO:0000313" key="1">
    <source>
        <dbReference type="EMBL" id="SMX83378.1"/>
    </source>
</evidence>
<dbReference type="Proteomes" id="UP000234300">
    <property type="component" value="Unassembled WGS sequence"/>
</dbReference>
<reference evidence="1 2" key="1">
    <citation type="submission" date="2017-03" db="EMBL/GenBank/DDBJ databases">
        <authorList>
            <person name="Afonso C.L."/>
            <person name="Miller P.J."/>
            <person name="Scott M.A."/>
            <person name="Spackman E."/>
            <person name="Goraichik I."/>
            <person name="Dimitrov K.M."/>
            <person name="Suarez D.L."/>
            <person name="Swayne D.E."/>
        </authorList>
    </citation>
    <scope>NUCLEOTIDE SEQUENCE [LARGE SCALE GENOMIC DNA]</scope>
    <source>
        <strain evidence="2">8(6)</strain>
    </source>
</reference>
<organism evidence="1 2">
    <name type="scientific">Brevibacterium aurantiacum</name>
    <dbReference type="NCBI Taxonomy" id="273384"/>
    <lineage>
        <taxon>Bacteria</taxon>
        <taxon>Bacillati</taxon>
        <taxon>Actinomycetota</taxon>
        <taxon>Actinomycetes</taxon>
        <taxon>Micrococcales</taxon>
        <taxon>Brevibacteriaceae</taxon>
        <taxon>Brevibacterium</taxon>
    </lineage>
</organism>
<proteinExistence type="predicted"/>
<accession>A0A2H1J7S7</accession>
<evidence type="ECO:0000313" key="2">
    <source>
        <dbReference type="Proteomes" id="UP000234300"/>
    </source>
</evidence>
<gene>
    <name evidence="1" type="ORF">BAURA86_01396</name>
</gene>
<protein>
    <submittedName>
        <fullName evidence="1">Uncharacterized protein</fullName>
    </submittedName>
</protein>